<sequence>MDQSRRAVESYRRSKMIDGVTSDEDKVTPVYKLEEICDFLRSAHVSIVKEVAEFILKRLQHKSPIVKQKALRVIKYAVGKSGVEFRREMQRNSVDIRQLMHYKGQPDPLKGDALNKAVRETAQETLSTLFSSDESKSTPVESSLGSRIQGFGSTNYEMPSEDKKSFISEVVDIGTATIKQRLNSFIQSPSMRKNDDTGTYRSPNLRRSFTSENDYSNQYEGIGSHGTNDSSSRFSKNAGSGNWSQDISSSLGETSNGDSAATYSQKTREEKLIETIVTAGGVRLQPTRDALHVFLLEASKLNPLALGQAIEAKLKSPMWQVRMKAICVLEAVLRKRDEQNFSVMASYFSENYDVVEKCSESPQASLREKANKVMSLLDHGQVGVINHSENTVKHPQTSAMVDLIDTGDQDILGMEDTAKTVNAPRMNQPSASIMPLVGDLLGDSFGGDVSSIGTKLDDDPFGDVSFHTNQDKNHITDLFSGMAGDNSGNTGVSIASQKTESDPFDLFSSSSESYQEHGNHRKDVNDLMDDLSIRAGNPLAEQNGSVSVKGSEDRGSISTTYPENRIPNDILNTEFAPPAGRMNTNPMFPIGAMAYNIPPGVMFNPLVASNPMNYNAMGSLIAQQQFLATMSNFQQLGNLHSNTSFNAVGSQVGHTSPLPDIFNPGISNQPPTSLMSDSKREENKAFDFVSDHLSAAREQKRLI</sequence>
<dbReference type="InterPro" id="IPR002014">
    <property type="entry name" value="VHS_dom"/>
</dbReference>
<name>A0A2Z7C228_9LAMI</name>
<feature type="compositionally biased region" description="Polar residues" evidence="5">
    <location>
        <begin position="199"/>
        <end position="265"/>
    </location>
</feature>
<dbReference type="PROSITE" id="PS50179">
    <property type="entry name" value="VHS"/>
    <property type="match status" value="1"/>
</dbReference>
<evidence type="ECO:0000256" key="4">
    <source>
        <dbReference type="ARBA" id="ARBA00023329"/>
    </source>
</evidence>
<evidence type="ECO:0000313" key="7">
    <source>
        <dbReference type="EMBL" id="KZV38345.1"/>
    </source>
</evidence>
<dbReference type="InterPro" id="IPR013809">
    <property type="entry name" value="ENTH"/>
</dbReference>
<dbReference type="Pfam" id="PF01417">
    <property type="entry name" value="ENTH"/>
    <property type="match status" value="1"/>
</dbReference>
<feature type="region of interest" description="Disordered" evidence="5">
    <location>
        <begin position="127"/>
        <end position="146"/>
    </location>
</feature>
<dbReference type="PANTHER" id="PTHR21514:SF0">
    <property type="entry name" value="AP-4 COMPLEX ACCESSORY SUBUNIT TEPSIN"/>
    <property type="match status" value="1"/>
</dbReference>
<dbReference type="Proteomes" id="UP000250235">
    <property type="component" value="Unassembled WGS sequence"/>
</dbReference>
<feature type="region of interest" description="Disordered" evidence="5">
    <location>
        <begin position="499"/>
        <end position="522"/>
    </location>
</feature>
<keyword evidence="4" id="KW-0968">Cytoplasmic vesicle</keyword>
<dbReference type="SMART" id="SM00288">
    <property type="entry name" value="VHS"/>
    <property type="match status" value="1"/>
</dbReference>
<reference evidence="7 8" key="1">
    <citation type="journal article" date="2015" name="Proc. Natl. Acad. Sci. U.S.A.">
        <title>The resurrection genome of Boea hygrometrica: A blueprint for survival of dehydration.</title>
        <authorList>
            <person name="Xiao L."/>
            <person name="Yang G."/>
            <person name="Zhang L."/>
            <person name="Yang X."/>
            <person name="Zhao S."/>
            <person name="Ji Z."/>
            <person name="Zhou Q."/>
            <person name="Hu M."/>
            <person name="Wang Y."/>
            <person name="Chen M."/>
            <person name="Xu Y."/>
            <person name="Jin H."/>
            <person name="Xiao X."/>
            <person name="Hu G."/>
            <person name="Bao F."/>
            <person name="Hu Y."/>
            <person name="Wan P."/>
            <person name="Li L."/>
            <person name="Deng X."/>
            <person name="Kuang T."/>
            <person name="Xiang C."/>
            <person name="Zhu J.K."/>
            <person name="Oliver M.J."/>
            <person name="He Y."/>
        </authorList>
    </citation>
    <scope>NUCLEOTIDE SEQUENCE [LARGE SCALE GENOMIC DNA]</scope>
    <source>
        <strain evidence="8">cv. XS01</strain>
    </source>
</reference>
<evidence type="ECO:0000256" key="1">
    <source>
        <dbReference type="ARBA" id="ARBA00004132"/>
    </source>
</evidence>
<dbReference type="InterPro" id="IPR008942">
    <property type="entry name" value="ENTH_VHS"/>
</dbReference>
<evidence type="ECO:0000256" key="3">
    <source>
        <dbReference type="ARBA" id="ARBA00023034"/>
    </source>
</evidence>
<gene>
    <name evidence="7" type="ORF">F511_21615</name>
</gene>
<dbReference type="AlphaFoldDB" id="A0A2Z7C228"/>
<feature type="region of interest" description="Disordered" evidence="5">
    <location>
        <begin position="541"/>
        <end position="563"/>
    </location>
</feature>
<dbReference type="GO" id="GO:0035091">
    <property type="term" value="F:phosphatidylinositol binding"/>
    <property type="evidence" value="ECO:0007669"/>
    <property type="project" value="InterPro"/>
</dbReference>
<dbReference type="GO" id="GO:0043130">
    <property type="term" value="F:ubiquitin binding"/>
    <property type="evidence" value="ECO:0007669"/>
    <property type="project" value="InterPro"/>
</dbReference>
<dbReference type="EMBL" id="KV001973">
    <property type="protein sequence ID" value="KZV38345.1"/>
    <property type="molecule type" value="Genomic_DNA"/>
</dbReference>
<evidence type="ECO:0000259" key="6">
    <source>
        <dbReference type="PROSITE" id="PS50179"/>
    </source>
</evidence>
<proteinExistence type="predicted"/>
<dbReference type="Gene3D" id="1.25.40.90">
    <property type="match status" value="1"/>
</dbReference>
<dbReference type="OrthoDB" id="118154at2759"/>
<dbReference type="GO" id="GO:0032588">
    <property type="term" value="C:trans-Golgi network membrane"/>
    <property type="evidence" value="ECO:0007669"/>
    <property type="project" value="TreeGrafter"/>
</dbReference>
<organism evidence="7 8">
    <name type="scientific">Dorcoceras hygrometricum</name>
    <dbReference type="NCBI Taxonomy" id="472368"/>
    <lineage>
        <taxon>Eukaryota</taxon>
        <taxon>Viridiplantae</taxon>
        <taxon>Streptophyta</taxon>
        <taxon>Embryophyta</taxon>
        <taxon>Tracheophyta</taxon>
        <taxon>Spermatophyta</taxon>
        <taxon>Magnoliopsida</taxon>
        <taxon>eudicotyledons</taxon>
        <taxon>Gunneridae</taxon>
        <taxon>Pentapetalae</taxon>
        <taxon>asterids</taxon>
        <taxon>lamiids</taxon>
        <taxon>Lamiales</taxon>
        <taxon>Gesneriaceae</taxon>
        <taxon>Didymocarpoideae</taxon>
        <taxon>Trichosporeae</taxon>
        <taxon>Loxocarpinae</taxon>
        <taxon>Dorcoceras</taxon>
    </lineage>
</organism>
<dbReference type="PANTHER" id="PTHR21514">
    <property type="entry name" value="AP-4 COMPLEX ACCESSORY SUBUNIT TEPSIN"/>
    <property type="match status" value="1"/>
</dbReference>
<dbReference type="SUPFAM" id="SSF48464">
    <property type="entry name" value="ENTH/VHS domain"/>
    <property type="match status" value="1"/>
</dbReference>
<dbReference type="InterPro" id="IPR016024">
    <property type="entry name" value="ARM-type_fold"/>
</dbReference>
<dbReference type="SUPFAM" id="SSF48371">
    <property type="entry name" value="ARM repeat"/>
    <property type="match status" value="1"/>
</dbReference>
<keyword evidence="3" id="KW-0333">Golgi apparatus</keyword>
<feature type="domain" description="VHS" evidence="6">
    <location>
        <begin position="35"/>
        <end position="89"/>
    </location>
</feature>
<evidence type="ECO:0000313" key="8">
    <source>
        <dbReference type="Proteomes" id="UP000250235"/>
    </source>
</evidence>
<keyword evidence="8" id="KW-1185">Reference proteome</keyword>
<evidence type="ECO:0000256" key="5">
    <source>
        <dbReference type="SAM" id="MobiDB-lite"/>
    </source>
</evidence>
<dbReference type="CDD" id="cd03572">
    <property type="entry name" value="ENTH_like_Tepsin"/>
    <property type="match status" value="1"/>
</dbReference>
<protein>
    <submittedName>
        <fullName evidence="7">VHS domain-containing protein</fullName>
    </submittedName>
</protein>
<dbReference type="GO" id="GO:0030136">
    <property type="term" value="C:clathrin-coated vesicle"/>
    <property type="evidence" value="ECO:0007669"/>
    <property type="project" value="UniProtKB-SubCell"/>
</dbReference>
<comment type="subcellular location">
    <subcellularLocation>
        <location evidence="1">Cytoplasmic vesicle</location>
        <location evidence="1">Clathrin-coated vesicle</location>
    </subcellularLocation>
    <subcellularLocation>
        <location evidence="2">Golgi apparatus</location>
        <location evidence="2">trans-Golgi network</location>
    </subcellularLocation>
</comment>
<evidence type="ECO:0000256" key="2">
    <source>
        <dbReference type="ARBA" id="ARBA00004601"/>
    </source>
</evidence>
<dbReference type="InterPro" id="IPR035802">
    <property type="entry name" value="ENTH/VHS_tepsin"/>
</dbReference>
<accession>A0A2Z7C228</accession>
<feature type="region of interest" description="Disordered" evidence="5">
    <location>
        <begin position="187"/>
        <end position="265"/>
    </location>
</feature>
<dbReference type="InterPro" id="IPR039273">
    <property type="entry name" value="TEPSIN"/>
</dbReference>